<keyword evidence="4" id="KW-1185">Reference proteome</keyword>
<sequence>MGSVPGYAQTLPLYPSSASVARLSARTTLACWGLEAMADDVVSVVSELVTNAVQHARAACLLPDEPGTCRLTLERPDRHTVWLSVTDPSGRRVRRREAADDAETGRGLAIVNALASRWLVQPSRNGKTVWVELTCGR</sequence>
<proteinExistence type="predicted"/>
<dbReference type="CDD" id="cd16936">
    <property type="entry name" value="HATPase_RsbW-like"/>
    <property type="match status" value="1"/>
</dbReference>
<evidence type="ECO:0000313" key="4">
    <source>
        <dbReference type="Proteomes" id="UP000179642"/>
    </source>
</evidence>
<keyword evidence="1" id="KW-0418">Kinase</keyword>
<dbReference type="SUPFAM" id="SSF55874">
    <property type="entry name" value="ATPase domain of HSP90 chaperone/DNA topoisomerase II/histidine kinase"/>
    <property type="match status" value="1"/>
</dbReference>
<dbReference type="PANTHER" id="PTHR35526">
    <property type="entry name" value="ANTI-SIGMA-F FACTOR RSBW-RELATED"/>
    <property type="match status" value="1"/>
</dbReference>
<comment type="caution">
    <text evidence="3">The sequence shown here is derived from an EMBL/GenBank/DDBJ whole genome shotgun (WGS) entry which is preliminary data.</text>
</comment>
<dbReference type="PANTHER" id="PTHR35526:SF3">
    <property type="entry name" value="ANTI-SIGMA-F FACTOR RSBW"/>
    <property type="match status" value="1"/>
</dbReference>
<dbReference type="Gene3D" id="3.30.565.10">
    <property type="entry name" value="Histidine kinase-like ATPase, C-terminal domain"/>
    <property type="match status" value="1"/>
</dbReference>
<dbReference type="InterPro" id="IPR050267">
    <property type="entry name" value="Anti-sigma-factor_SerPK"/>
</dbReference>
<feature type="domain" description="Histidine kinase/HSP90-like ATPase" evidence="2">
    <location>
        <begin position="15"/>
        <end position="131"/>
    </location>
</feature>
<dbReference type="Proteomes" id="UP000179642">
    <property type="component" value="Unassembled WGS sequence"/>
</dbReference>
<keyword evidence="1" id="KW-0723">Serine/threonine-protein kinase</keyword>
<name>A0A1S2QCS0_9ACTN</name>
<dbReference type="Pfam" id="PF13581">
    <property type="entry name" value="HATPase_c_2"/>
    <property type="match status" value="1"/>
</dbReference>
<organism evidence="3 4">
    <name type="scientific">Streptomyces monashensis</name>
    <dbReference type="NCBI Taxonomy" id="1678012"/>
    <lineage>
        <taxon>Bacteria</taxon>
        <taxon>Bacillati</taxon>
        <taxon>Actinomycetota</taxon>
        <taxon>Actinomycetes</taxon>
        <taxon>Kitasatosporales</taxon>
        <taxon>Streptomycetaceae</taxon>
        <taxon>Streptomyces</taxon>
    </lineage>
</organism>
<keyword evidence="1" id="KW-0808">Transferase</keyword>
<gene>
    <name evidence="3" type="ORF">BIV23_19025</name>
</gene>
<evidence type="ECO:0000313" key="3">
    <source>
        <dbReference type="EMBL" id="OIK03948.1"/>
    </source>
</evidence>
<dbReference type="InterPro" id="IPR036890">
    <property type="entry name" value="HATPase_C_sf"/>
</dbReference>
<dbReference type="GO" id="GO:0004674">
    <property type="term" value="F:protein serine/threonine kinase activity"/>
    <property type="evidence" value="ECO:0007669"/>
    <property type="project" value="UniProtKB-KW"/>
</dbReference>
<accession>A0A1S2QCS0</accession>
<evidence type="ECO:0000256" key="1">
    <source>
        <dbReference type="ARBA" id="ARBA00022527"/>
    </source>
</evidence>
<dbReference type="AlphaFoldDB" id="A0A1S2QCS0"/>
<dbReference type="InterPro" id="IPR003594">
    <property type="entry name" value="HATPase_dom"/>
</dbReference>
<protein>
    <recommendedName>
        <fullName evidence="2">Histidine kinase/HSP90-like ATPase domain-containing protein</fullName>
    </recommendedName>
</protein>
<reference evidence="3 4" key="1">
    <citation type="submission" date="2016-10" db="EMBL/GenBank/DDBJ databases">
        <title>Genome sequence of Streptomyces sp. MUSC 1.</title>
        <authorList>
            <person name="Lee L.-H."/>
            <person name="Ser H.-L."/>
            <person name="Law J.W.-F."/>
        </authorList>
    </citation>
    <scope>NUCLEOTIDE SEQUENCE [LARGE SCALE GENOMIC DNA]</scope>
    <source>
        <strain evidence="3 4">MUSC 1</strain>
    </source>
</reference>
<evidence type="ECO:0000259" key="2">
    <source>
        <dbReference type="Pfam" id="PF13581"/>
    </source>
</evidence>
<dbReference type="EMBL" id="MLYO01000032">
    <property type="protein sequence ID" value="OIK03948.1"/>
    <property type="molecule type" value="Genomic_DNA"/>
</dbReference>